<feature type="transmembrane region" description="Helical" evidence="2">
    <location>
        <begin position="149"/>
        <end position="165"/>
    </location>
</feature>
<evidence type="ECO:0000256" key="2">
    <source>
        <dbReference type="SAM" id="Phobius"/>
    </source>
</evidence>
<feature type="transmembrane region" description="Helical" evidence="2">
    <location>
        <begin position="253"/>
        <end position="275"/>
    </location>
</feature>
<feature type="transmembrane region" description="Helical" evidence="2">
    <location>
        <begin position="287"/>
        <end position="304"/>
    </location>
</feature>
<feature type="transmembrane region" description="Helical" evidence="2">
    <location>
        <begin position="171"/>
        <end position="192"/>
    </location>
</feature>
<feature type="transmembrane region" description="Helical" evidence="2">
    <location>
        <begin position="39"/>
        <end position="60"/>
    </location>
</feature>
<dbReference type="GO" id="GO:0015293">
    <property type="term" value="F:symporter activity"/>
    <property type="evidence" value="ECO:0007669"/>
    <property type="project" value="InterPro"/>
</dbReference>
<dbReference type="PANTHER" id="PTHR11328">
    <property type="entry name" value="MAJOR FACILITATOR SUPERFAMILY DOMAIN-CONTAINING PROTEIN"/>
    <property type="match status" value="1"/>
</dbReference>
<keyword evidence="2" id="KW-1133">Transmembrane helix</keyword>
<protein>
    <submittedName>
        <fullName evidence="3">MFS transporter</fullName>
    </submittedName>
</protein>
<dbReference type="GO" id="GO:0008643">
    <property type="term" value="P:carbohydrate transport"/>
    <property type="evidence" value="ECO:0007669"/>
    <property type="project" value="InterPro"/>
</dbReference>
<keyword evidence="2" id="KW-0472">Membrane</keyword>
<accession>A0A369XLQ1</accession>
<gene>
    <name evidence="3" type="ORF">DVS81_16950</name>
</gene>
<evidence type="ECO:0000313" key="3">
    <source>
        <dbReference type="EMBL" id="RDE49379.1"/>
    </source>
</evidence>
<feature type="transmembrane region" description="Helical" evidence="2">
    <location>
        <begin position="223"/>
        <end position="247"/>
    </location>
</feature>
<sequence>MAIAQAAAIPRRQLLAYGALGLPLAMAALPVYVHVPRLYADAAGMSLSLLGGLLLAARLLDAGIDPLLGGWSDRAANRQRLIMLALPCLALGMYALLHPPAVSAPLWLLASMLVTYFGFSLASVAYQAWGAELGRDAGERTQLTASREGFGLLGVVLAAAVPGLISSDLAAGLSGLAQVFPLLLLLLAAWTFSGSPPAKARVPASGKLFGDLRSVLDDGRFRCLLAVFVLNGIAAALPATLVLFFVADVLQAQAWSGAFLALYFVSGVAFLPLWVSLARRFGRVRSWIASMLVAVASFAWAWGLGAGDVWPFAVVCLLSGAALGADLTLPAALLADISEAPTDDRGESGRSTQAGAYFGWWNLVAKLNLALAAGLSLPLLDLVGYRPGAAAATAGLAAVYCLLPLLFKAVAALLAWRWRNTLELSS</sequence>
<feature type="transmembrane region" description="Helical" evidence="2">
    <location>
        <begin position="14"/>
        <end position="33"/>
    </location>
</feature>
<feature type="transmembrane region" description="Helical" evidence="2">
    <location>
        <begin position="389"/>
        <end position="416"/>
    </location>
</feature>
<dbReference type="PANTHER" id="PTHR11328:SF24">
    <property type="entry name" value="MAJOR FACILITATOR SUPERFAMILY (MFS) PROFILE DOMAIN-CONTAINING PROTEIN"/>
    <property type="match status" value="1"/>
</dbReference>
<dbReference type="InterPro" id="IPR039672">
    <property type="entry name" value="MFS_2"/>
</dbReference>
<dbReference type="EMBL" id="QPGA01000044">
    <property type="protein sequence ID" value="RDE49379.1"/>
    <property type="molecule type" value="Genomic_DNA"/>
</dbReference>
<feature type="transmembrane region" description="Helical" evidence="2">
    <location>
        <begin position="81"/>
        <end position="101"/>
    </location>
</feature>
<reference evidence="3 4" key="1">
    <citation type="submission" date="2018-05" db="EMBL/GenBank/DDBJ databases">
        <title>Integrated omic analyses show evidence that a Ca. Accumulibacter phosphatis strain performs denitrification under micro-aerobic conditions.</title>
        <authorList>
            <person name="Camejo P.Y."/>
            <person name="Katherine M.D."/>
            <person name="Daniel N.R."/>
        </authorList>
    </citation>
    <scope>NUCLEOTIDE SEQUENCE [LARGE SCALE GENOMIC DNA]</scope>
    <source>
        <strain evidence="3">UW-LDO-IC</strain>
    </source>
</reference>
<comment type="caution">
    <text evidence="3">The sequence shown here is derived from an EMBL/GenBank/DDBJ whole genome shotgun (WGS) entry which is preliminary data.</text>
</comment>
<dbReference type="AlphaFoldDB" id="A0A369XLQ1"/>
<organism evidence="3 4">
    <name type="scientific">Candidatus Accumulibacter meliphilus</name>
    <dbReference type="NCBI Taxonomy" id="2211374"/>
    <lineage>
        <taxon>Bacteria</taxon>
        <taxon>Pseudomonadati</taxon>
        <taxon>Pseudomonadota</taxon>
        <taxon>Betaproteobacteria</taxon>
        <taxon>Candidatus Accumulibacter</taxon>
    </lineage>
</organism>
<keyword evidence="2" id="KW-0812">Transmembrane</keyword>
<dbReference type="SUPFAM" id="SSF103473">
    <property type="entry name" value="MFS general substrate transporter"/>
    <property type="match status" value="1"/>
</dbReference>
<comment type="similarity">
    <text evidence="1">Belongs to the sodium:galactoside symporter (TC 2.A.2) family.</text>
</comment>
<proteinExistence type="inferred from homology"/>
<dbReference type="InterPro" id="IPR036259">
    <property type="entry name" value="MFS_trans_sf"/>
</dbReference>
<feature type="transmembrane region" description="Helical" evidence="2">
    <location>
        <begin position="107"/>
        <end position="129"/>
    </location>
</feature>
<dbReference type="GO" id="GO:0005886">
    <property type="term" value="C:plasma membrane"/>
    <property type="evidence" value="ECO:0007669"/>
    <property type="project" value="TreeGrafter"/>
</dbReference>
<dbReference type="Pfam" id="PF13347">
    <property type="entry name" value="MFS_2"/>
    <property type="match status" value="1"/>
</dbReference>
<dbReference type="Gene3D" id="1.20.1250.20">
    <property type="entry name" value="MFS general substrate transporter like domains"/>
    <property type="match status" value="2"/>
</dbReference>
<dbReference type="Proteomes" id="UP000253831">
    <property type="component" value="Unassembled WGS sequence"/>
</dbReference>
<feature type="transmembrane region" description="Helical" evidence="2">
    <location>
        <begin position="310"/>
        <end position="335"/>
    </location>
</feature>
<evidence type="ECO:0000256" key="1">
    <source>
        <dbReference type="ARBA" id="ARBA00009617"/>
    </source>
</evidence>
<evidence type="ECO:0000313" key="4">
    <source>
        <dbReference type="Proteomes" id="UP000253831"/>
    </source>
</evidence>
<name>A0A369XLQ1_9PROT</name>
<feature type="transmembrane region" description="Helical" evidence="2">
    <location>
        <begin position="356"/>
        <end position="377"/>
    </location>
</feature>